<gene>
    <name evidence="1" type="ORF">GYMLUDRAFT_704560</name>
</gene>
<dbReference type="Proteomes" id="UP000053593">
    <property type="component" value="Unassembled WGS sequence"/>
</dbReference>
<evidence type="ECO:0000313" key="2">
    <source>
        <dbReference type="Proteomes" id="UP000053593"/>
    </source>
</evidence>
<dbReference type="EMBL" id="KN834787">
    <property type="protein sequence ID" value="KIK58030.1"/>
    <property type="molecule type" value="Genomic_DNA"/>
</dbReference>
<dbReference type="AlphaFoldDB" id="A0A0D0B466"/>
<protein>
    <submittedName>
        <fullName evidence="1">Uncharacterized protein</fullName>
    </submittedName>
</protein>
<organism evidence="1 2">
    <name type="scientific">Collybiopsis luxurians FD-317 M1</name>
    <dbReference type="NCBI Taxonomy" id="944289"/>
    <lineage>
        <taxon>Eukaryota</taxon>
        <taxon>Fungi</taxon>
        <taxon>Dikarya</taxon>
        <taxon>Basidiomycota</taxon>
        <taxon>Agaricomycotina</taxon>
        <taxon>Agaricomycetes</taxon>
        <taxon>Agaricomycetidae</taxon>
        <taxon>Agaricales</taxon>
        <taxon>Marasmiineae</taxon>
        <taxon>Omphalotaceae</taxon>
        <taxon>Collybiopsis</taxon>
        <taxon>Collybiopsis luxurians</taxon>
    </lineage>
</organism>
<proteinExistence type="predicted"/>
<keyword evidence="2" id="KW-1185">Reference proteome</keyword>
<evidence type="ECO:0000313" key="1">
    <source>
        <dbReference type="EMBL" id="KIK58030.1"/>
    </source>
</evidence>
<sequence length="69" mass="7711">MSFRVLRRMVGDGRAGGGCDSSTMFPIFSVYPSNFFLSCDLCYLRWAVLTSFSFVFQSSLHISPTQIAT</sequence>
<accession>A0A0D0B466</accession>
<reference evidence="1 2" key="1">
    <citation type="submission" date="2014-04" db="EMBL/GenBank/DDBJ databases">
        <title>Evolutionary Origins and Diversification of the Mycorrhizal Mutualists.</title>
        <authorList>
            <consortium name="DOE Joint Genome Institute"/>
            <consortium name="Mycorrhizal Genomics Consortium"/>
            <person name="Kohler A."/>
            <person name="Kuo A."/>
            <person name="Nagy L.G."/>
            <person name="Floudas D."/>
            <person name="Copeland A."/>
            <person name="Barry K.W."/>
            <person name="Cichocki N."/>
            <person name="Veneault-Fourrey C."/>
            <person name="LaButti K."/>
            <person name="Lindquist E.A."/>
            <person name="Lipzen A."/>
            <person name="Lundell T."/>
            <person name="Morin E."/>
            <person name="Murat C."/>
            <person name="Riley R."/>
            <person name="Ohm R."/>
            <person name="Sun H."/>
            <person name="Tunlid A."/>
            <person name="Henrissat B."/>
            <person name="Grigoriev I.V."/>
            <person name="Hibbett D.S."/>
            <person name="Martin F."/>
        </authorList>
    </citation>
    <scope>NUCLEOTIDE SEQUENCE [LARGE SCALE GENOMIC DNA]</scope>
    <source>
        <strain evidence="1 2">FD-317 M1</strain>
    </source>
</reference>
<dbReference type="HOGENOM" id="CLU_2776173_0_0_1"/>
<name>A0A0D0B466_9AGAR</name>